<accession>A0ABS8FTK6</accession>
<organism evidence="2 3">
    <name type="scientific">Ruminococcus turbiniformis</name>
    <dbReference type="NCBI Taxonomy" id="2881258"/>
    <lineage>
        <taxon>Bacteria</taxon>
        <taxon>Bacillati</taxon>
        <taxon>Bacillota</taxon>
        <taxon>Clostridia</taxon>
        <taxon>Eubacteriales</taxon>
        <taxon>Oscillospiraceae</taxon>
        <taxon>Ruminococcus</taxon>
    </lineage>
</organism>
<keyword evidence="3" id="KW-1185">Reference proteome</keyword>
<dbReference type="PANTHER" id="PTHR39201">
    <property type="entry name" value="EXPORTED PROTEIN-RELATED"/>
    <property type="match status" value="1"/>
</dbReference>
<proteinExistence type="predicted"/>
<dbReference type="RefSeq" id="WP_227706518.1">
    <property type="nucleotide sequence ID" value="NZ_JAJEQX010000003.1"/>
</dbReference>
<dbReference type="Gene3D" id="3.40.50.360">
    <property type="match status" value="1"/>
</dbReference>
<reference evidence="2 3" key="1">
    <citation type="submission" date="2021-10" db="EMBL/GenBank/DDBJ databases">
        <title>Anaerobic single-cell dispensing facilitates the cultivation of human gut bacteria.</title>
        <authorList>
            <person name="Afrizal A."/>
        </authorList>
    </citation>
    <scope>NUCLEOTIDE SEQUENCE [LARGE SCALE GENOMIC DNA]</scope>
    <source>
        <strain evidence="2 3">CLA-AA-H200</strain>
    </source>
</reference>
<protein>
    <submittedName>
        <fullName evidence="2">Flavodoxin</fullName>
    </submittedName>
</protein>
<dbReference type="EMBL" id="JAJEQX010000003">
    <property type="protein sequence ID" value="MCC2253360.1"/>
    <property type="molecule type" value="Genomic_DNA"/>
</dbReference>
<evidence type="ECO:0000313" key="2">
    <source>
        <dbReference type="EMBL" id="MCC2253360.1"/>
    </source>
</evidence>
<sequence>MKSITVYFSRAGQNYVNGEIKELKTGNTETAALLLQKETGCELFKIEPAVSYSEIYSECVKEAVADMKSGARPEPVSWPENMEQYDTVYLAYPNYCGTMPMILFTFLEKYDFTGKKICPLCTNEGSGMGRSEEDIKRLCPGADVRKGLSVHGAEAEMAGDAIRSWLETCG</sequence>
<dbReference type="InterPro" id="IPR008254">
    <property type="entry name" value="Flavodoxin/NO_synth"/>
</dbReference>
<feature type="domain" description="Flavodoxin-like" evidence="1">
    <location>
        <begin position="25"/>
        <end position="168"/>
    </location>
</feature>
<evidence type="ECO:0000313" key="3">
    <source>
        <dbReference type="Proteomes" id="UP001198151"/>
    </source>
</evidence>
<gene>
    <name evidence="2" type="ORF">LKD70_02695</name>
</gene>
<evidence type="ECO:0000259" key="1">
    <source>
        <dbReference type="Pfam" id="PF12682"/>
    </source>
</evidence>
<comment type="caution">
    <text evidence="2">The sequence shown here is derived from an EMBL/GenBank/DDBJ whole genome shotgun (WGS) entry which is preliminary data.</text>
</comment>
<dbReference type="PANTHER" id="PTHR39201:SF1">
    <property type="entry name" value="FLAVODOXIN-LIKE DOMAIN-CONTAINING PROTEIN"/>
    <property type="match status" value="1"/>
</dbReference>
<name>A0ABS8FTK6_9FIRM</name>
<dbReference type="SUPFAM" id="SSF52218">
    <property type="entry name" value="Flavoproteins"/>
    <property type="match status" value="1"/>
</dbReference>
<dbReference type="Proteomes" id="UP001198151">
    <property type="component" value="Unassembled WGS sequence"/>
</dbReference>
<dbReference type="InterPro" id="IPR029039">
    <property type="entry name" value="Flavoprotein-like_sf"/>
</dbReference>
<dbReference type="Pfam" id="PF12682">
    <property type="entry name" value="Flavodoxin_4"/>
    <property type="match status" value="1"/>
</dbReference>